<keyword evidence="8" id="KW-0732">Signal</keyword>
<evidence type="ECO:0000256" key="17">
    <source>
        <dbReference type="PIRSR" id="PIRSR605792-51"/>
    </source>
</evidence>
<dbReference type="SMART" id="SM00091">
    <property type="entry name" value="PAS"/>
    <property type="match status" value="2"/>
</dbReference>
<dbReference type="Proteomes" id="UP001489004">
    <property type="component" value="Unassembled WGS sequence"/>
</dbReference>
<dbReference type="InterPro" id="IPR035965">
    <property type="entry name" value="PAS-like_dom_sf"/>
</dbReference>
<dbReference type="PROSITE" id="PS50112">
    <property type="entry name" value="PAS"/>
    <property type="match status" value="1"/>
</dbReference>
<dbReference type="Pfam" id="PF13426">
    <property type="entry name" value="PAS_9"/>
    <property type="match status" value="2"/>
</dbReference>
<dbReference type="InterPro" id="IPR036249">
    <property type="entry name" value="Thioredoxin-like_sf"/>
</dbReference>
<keyword evidence="21" id="KW-0812">Transmembrane</keyword>
<dbReference type="GO" id="GO:0006355">
    <property type="term" value="P:regulation of DNA-templated transcription"/>
    <property type="evidence" value="ECO:0007669"/>
    <property type="project" value="InterPro"/>
</dbReference>
<evidence type="ECO:0000256" key="14">
    <source>
        <dbReference type="ARBA" id="ARBA00023157"/>
    </source>
</evidence>
<dbReference type="CDD" id="cd02981">
    <property type="entry name" value="PDI_b_family"/>
    <property type="match status" value="1"/>
</dbReference>
<evidence type="ECO:0000256" key="18">
    <source>
        <dbReference type="RuleBase" id="RU004208"/>
    </source>
</evidence>
<keyword evidence="6" id="KW-0716">Sensory transduction</keyword>
<feature type="domain" description="Thioredoxin" evidence="23">
    <location>
        <begin position="2309"/>
        <end position="2434"/>
    </location>
</feature>
<evidence type="ECO:0000256" key="19">
    <source>
        <dbReference type="RuleBase" id="RU361130"/>
    </source>
</evidence>
<reference evidence="24 25" key="1">
    <citation type="journal article" date="2024" name="Nat. Commun.">
        <title>Phylogenomics reveals the evolutionary origins of lichenization in chlorophyte algae.</title>
        <authorList>
            <person name="Puginier C."/>
            <person name="Libourel C."/>
            <person name="Otte J."/>
            <person name="Skaloud P."/>
            <person name="Haon M."/>
            <person name="Grisel S."/>
            <person name="Petersen M."/>
            <person name="Berrin J.G."/>
            <person name="Delaux P.M."/>
            <person name="Dal Grande F."/>
            <person name="Keller J."/>
        </authorList>
    </citation>
    <scope>NUCLEOTIDE SEQUENCE [LARGE SCALE GENOMIC DNA]</scope>
    <source>
        <strain evidence="24 25">SAG 2043</strain>
    </source>
</reference>
<feature type="compositionally biased region" description="Basic and acidic residues" evidence="20">
    <location>
        <begin position="1037"/>
        <end position="1052"/>
    </location>
</feature>
<dbReference type="NCBIfam" id="TIGR01126">
    <property type="entry name" value="pdi_dom"/>
    <property type="match status" value="1"/>
</dbReference>
<dbReference type="PANTHER" id="PTHR31600:SF2">
    <property type="entry name" value="GAMETE ENRICHED GENE 10 PROTEIN-RELATED"/>
    <property type="match status" value="1"/>
</dbReference>
<keyword evidence="15 19" id="KW-0413">Isomerase</keyword>
<dbReference type="SUPFAM" id="SSF52833">
    <property type="entry name" value="Thioredoxin-like"/>
    <property type="match status" value="4"/>
</dbReference>
<feature type="region of interest" description="Disordered" evidence="20">
    <location>
        <begin position="1030"/>
        <end position="1265"/>
    </location>
</feature>
<dbReference type="Pfam" id="PF25474">
    <property type="entry name" value="TPR_TmcB"/>
    <property type="match status" value="1"/>
</dbReference>
<dbReference type="FunFam" id="3.40.30.10:FF:000027">
    <property type="entry name" value="protein disulfide-isomerase A2"/>
    <property type="match status" value="1"/>
</dbReference>
<dbReference type="InterPro" id="IPR000014">
    <property type="entry name" value="PAS"/>
</dbReference>
<dbReference type="GO" id="GO:0009881">
    <property type="term" value="F:photoreceptor activity"/>
    <property type="evidence" value="ECO:0007669"/>
    <property type="project" value="UniProtKB-KW"/>
</dbReference>
<comment type="caution">
    <text evidence="24">The sequence shown here is derived from an EMBL/GenBank/DDBJ whole genome shotgun (WGS) entry which is preliminary data.</text>
</comment>
<evidence type="ECO:0000256" key="3">
    <source>
        <dbReference type="ARBA" id="ARBA00006347"/>
    </source>
</evidence>
<keyword evidence="25" id="KW-1185">Reference proteome</keyword>
<feature type="disulfide bond" description="Redox-active" evidence="17">
    <location>
        <begin position="2004"/>
        <end position="2007"/>
    </location>
</feature>
<evidence type="ECO:0000256" key="5">
    <source>
        <dbReference type="ARBA" id="ARBA00022543"/>
    </source>
</evidence>
<feature type="transmembrane region" description="Helical" evidence="21">
    <location>
        <begin position="171"/>
        <end position="189"/>
    </location>
</feature>
<accession>A0AAW1PH69</accession>
<name>A0AAW1PH69_9CHLO</name>
<evidence type="ECO:0000256" key="20">
    <source>
        <dbReference type="SAM" id="MobiDB-lite"/>
    </source>
</evidence>
<keyword evidence="16 17" id="KW-0676">Redox-active center</keyword>
<evidence type="ECO:0000313" key="24">
    <source>
        <dbReference type="EMBL" id="KAK9807619.1"/>
    </source>
</evidence>
<evidence type="ECO:0000259" key="22">
    <source>
        <dbReference type="PROSITE" id="PS50112"/>
    </source>
</evidence>
<keyword evidence="14 17" id="KW-1015">Disulfide bond</keyword>
<keyword evidence="5" id="KW-0675">Receptor</keyword>
<keyword evidence="10" id="KW-0547">Nucleotide-binding</keyword>
<evidence type="ECO:0000256" key="6">
    <source>
        <dbReference type="ARBA" id="ARBA00022606"/>
    </source>
</evidence>
<sequence>MPADPILTRGFTLYVAVFGILSGILVGSVALCVFVGYCFKAHRFPYVWPIKLLRLAVSIFFSLFFISSLNLFLAAVNCQDVPGQSARVMRAFPDVVCWKMPHAILASFSIGMATIFFGVSFCMVMAQSELNPVSHDLLSSPHTIVELQGHVMKSCMCVIHSVLSDYQKLQAVLLLMLSAMIFWSQLRWAPHYISWVNHLRSALYGTLLWSSGMLTALTYAHDQDQRDRVTVALFAGMVGAVIIGALTSFVNLWNMQRPVRKFAKYMAEPEHAKSCKLRDVCKFDNPRQVEICSRVMRAWHRDDTLVEEKVALAELILKAGMDVFSSSAFIHIVYANFLIEARMNETAGYAQLAQVKLLRPNIDERFSAFVREQEHKHRLQSQSTGQAAVDLVSYVEFEKHYRMLGQRHKAAMYATRNFWQLLTHHHVSFNRLESAFKTIEASEKRAYQTYQDVLERYPKSIKLLRSYARFLEEVKNDPHAAQRVNREADKQEDLQQEAHQQNLHDDDTDIRNMRIDDSTDAVVVINSAGVIQLTNQVTNKMFGYKTDELTGKNVSCLMPAPFSHRHNAYVRNYMTTGTKRVLDITREVVALHKERHVFPIMLAVTKVQQANGETAFMGVIKKVEEDDSGSGSAWLMRMSADSAPVLCVNQGFSELLGYAPADIITKQFTSIAANPAALGAIIKAAMARDDVKEQDSSQESRVAEDEAGGGEVPVRLKVSSFWRETEGQGRKQIFSAEVQPVSLQQLRDEQRMQMQIDITYNLIMAVDDKSARAAFGYTPNQLVGRAFTSFVTSAPGETPVLQMVAGDVKRILFTQPASRARSSLGAKVEDAPVVLQVKDLAAMPDPRAAASDDPDSPPLQQVTAKVFLWRMDLLEGAVQIDTNCRITKVNEATGLLLGRDPASLNGQPLQLLFPELPADAHMDLLLAGGDKRSALRGSSKAAPTSRPVGTKTYTAQHADGGTLGIKVVAVPKQRSTTRALLRLTLARHGLAAAPAQAPLLATASNASNRSQPEASELISPDLMQLSGAFTIRPAQEPAERRTSTGGGAERRTSMGGGAQLSGLPGSPNEHPKISQRHRSMSGAGPALERSLLRKESTATDAAALPPAPVEDSGTPAEPSKLAGLPELPELPIPEATEADDTGSPPSMDDEAGDGGDSARTDPASTQRTQDWLQGLPASPRLPKSSSPRAPAFAGDGGPGSGRAAPGMTDDADADEDDEDVALLPAGQPDSSDANAIFDGSSSPPVADGPDDQSELSSTDGPDARGDFARAKRYKRIMNLLSTNVSHAAITRLRSHIKTVAVLAAITHVICASVVLSEVSGHDRAVNTVMSATLCASDMMSICTDTLEVGVAGQIQMATPNISAQALAAAVAPARSPAKMQQFIFDVAENLESDVEYMHFRGSSKHAPGFLKLWDFPSVNITFYQDVETPTYVHESMGLWEAGVNFLAAAREVAVTAGQPFIGNLSADPDWRFIVDNGPDAVGPAYAAAIDIEGVNASVTKDTVMKVLLLLLIFEAITWTLLKFGYVWWMLQQVADERLALYSVFLIVPSAAVKKLASREIRLEADISDSDDEEQVPQDRQVIEVHDREEDEEDVKHETLSLAPQRSVRMMQHEDSMASNPNGTLPPVASEVDVEAGTGRLIKAAGHTSNTDIAGAAHDMLLQRRSSKHGPVVGTPRAAPTQPSKWSGVQSLVKGVTSWFDVLSLAARASDAARQSRMYTTKLGLTRRLESNWRLGSLAVYKLLSPFVAIGTVLFVAYMIMYATMAKGDSLGRLGLASQCVHRAERVRYFATQLLIESSLGGAHADELTYFRERLTNESQALYDSHLALLYGPLDATVGAQIHLTPQQSSLFFTTGDCIREDQSTCYNTTHPFYQATHQGLDTLMLAYYRKAQMLAKDAPAALTPLNERFLFIWEAGGIDLHDGLVTSVRIWISSIVGQMGAYRTALIVLTTFLTIGWMMAIVMGLVGADEEEVASDVLNLTGDDFDEKIRGTKYALVSFTAPWCGHCKTLKPHFNTAAAALKDNEDVFLANVDATVETELAKKYDVSGYPTIFWFDNGEKSAYAGGRTAEEIQRWIKKKTGPPAVTVESEKQLDSIKEDEDVFLLGYFDTFEGEDFETFQKATKATEDVNFYQTTNKGVAKALGLSAPGYAIGTNFEAFGFQSVPAKGHAAFTDNKGDLRNALEEFLQAEKLPPYLEFSQATQPKIFGSGIKKQVLIMGTPEQLAPKGDVIKAIIDAFKAHKGQLVFVTVNKASAEGPNVMKFFEAPEGEDVLVYGFNQDKGHKFKMDGKLTSKSLSAFSKDLIDNKLTVVYKSEPIPTGADAKDGDVVVVVGKNFEDVCLDEERDVLLEVYAPWCGHCKSLAPIYKKLAKRFKKVDSVVIAKLDGTANEHEQLDVKSFPTLIFYPAGKGADAIPYEGERTLKGMTKFLKKHATVPFELKKKEKDDEGHEEL</sequence>
<keyword evidence="5" id="KW-0157">Chromophore</keyword>
<dbReference type="InterPro" id="IPR017937">
    <property type="entry name" value="Thioredoxin_CS"/>
</dbReference>
<organism evidence="24 25">
    <name type="scientific">[Myrmecia] bisecta</name>
    <dbReference type="NCBI Taxonomy" id="41462"/>
    <lineage>
        <taxon>Eukaryota</taxon>
        <taxon>Viridiplantae</taxon>
        <taxon>Chlorophyta</taxon>
        <taxon>core chlorophytes</taxon>
        <taxon>Trebouxiophyceae</taxon>
        <taxon>Trebouxiales</taxon>
        <taxon>Trebouxiaceae</taxon>
        <taxon>Myrmecia</taxon>
    </lineage>
</organism>
<dbReference type="InterPro" id="IPR013766">
    <property type="entry name" value="Thioredoxin_domain"/>
</dbReference>
<dbReference type="CDD" id="cd02961">
    <property type="entry name" value="PDI_a_family"/>
    <property type="match status" value="1"/>
</dbReference>
<dbReference type="PROSITE" id="PS00194">
    <property type="entry name" value="THIOREDOXIN_1"/>
    <property type="match status" value="2"/>
</dbReference>
<dbReference type="Pfam" id="PF00989">
    <property type="entry name" value="PAS"/>
    <property type="match status" value="1"/>
</dbReference>
<feature type="transmembrane region" description="Helical" evidence="21">
    <location>
        <begin position="201"/>
        <end position="219"/>
    </location>
</feature>
<feature type="compositionally biased region" description="Polar residues" evidence="20">
    <location>
        <begin position="1162"/>
        <end position="1171"/>
    </location>
</feature>
<dbReference type="GO" id="GO:0005788">
    <property type="term" value="C:endoplasmic reticulum lumen"/>
    <property type="evidence" value="ECO:0007669"/>
    <property type="project" value="UniProtKB-SubCell"/>
</dbReference>
<dbReference type="PROSITE" id="PS51352">
    <property type="entry name" value="THIOREDOXIN_2"/>
    <property type="match status" value="2"/>
</dbReference>
<dbReference type="SUPFAM" id="SSF55785">
    <property type="entry name" value="PYP-like sensor domain (PAS domain)"/>
    <property type="match status" value="2"/>
</dbReference>
<dbReference type="EMBL" id="JALJOR010000012">
    <property type="protein sequence ID" value="KAK9807619.1"/>
    <property type="molecule type" value="Genomic_DNA"/>
</dbReference>
<dbReference type="Gene3D" id="3.30.450.20">
    <property type="entry name" value="PAS domain"/>
    <property type="match status" value="1"/>
</dbReference>
<evidence type="ECO:0000256" key="2">
    <source>
        <dbReference type="ARBA" id="ARBA00004319"/>
    </source>
</evidence>
<dbReference type="CDD" id="cd00130">
    <property type="entry name" value="PAS"/>
    <property type="match status" value="2"/>
</dbReference>
<keyword evidence="21" id="KW-0472">Membrane</keyword>
<feature type="transmembrane region" description="Helical" evidence="21">
    <location>
        <begin position="1945"/>
        <end position="1966"/>
    </location>
</feature>
<dbReference type="EC" id="5.3.4.1" evidence="4 19"/>
<keyword evidence="12" id="KW-0256">Endoplasmic reticulum</keyword>
<comment type="catalytic activity">
    <reaction evidence="1 19">
        <text>Catalyzes the rearrangement of -S-S- bonds in proteins.</text>
        <dbReference type="EC" id="5.3.4.1"/>
    </reaction>
</comment>
<evidence type="ECO:0000256" key="4">
    <source>
        <dbReference type="ARBA" id="ARBA00012723"/>
    </source>
</evidence>
<evidence type="ECO:0000256" key="11">
    <source>
        <dbReference type="ARBA" id="ARBA00022777"/>
    </source>
</evidence>
<evidence type="ECO:0000256" key="13">
    <source>
        <dbReference type="ARBA" id="ARBA00022840"/>
    </source>
</evidence>
<evidence type="ECO:0000259" key="23">
    <source>
        <dbReference type="PROSITE" id="PS51352"/>
    </source>
</evidence>
<evidence type="ECO:0000256" key="12">
    <source>
        <dbReference type="ARBA" id="ARBA00022824"/>
    </source>
</evidence>
<dbReference type="Gene3D" id="3.40.30.10">
    <property type="entry name" value="Glutaredoxin"/>
    <property type="match status" value="4"/>
</dbReference>
<comment type="similarity">
    <text evidence="3 18">Belongs to the protein disulfide isomerase family.</text>
</comment>
<dbReference type="GO" id="GO:0005524">
    <property type="term" value="F:ATP binding"/>
    <property type="evidence" value="ECO:0007669"/>
    <property type="project" value="UniProtKB-KW"/>
</dbReference>
<feature type="compositionally biased region" description="Acidic residues" evidence="20">
    <location>
        <begin position="1209"/>
        <end position="1220"/>
    </location>
</feature>
<dbReference type="GO" id="GO:0003756">
    <property type="term" value="F:protein disulfide isomerase activity"/>
    <property type="evidence" value="ECO:0007669"/>
    <property type="project" value="UniProtKB-EC"/>
</dbReference>
<feature type="disulfide bond" description="Redox-active" evidence="17">
    <location>
        <begin position="2356"/>
        <end position="2359"/>
    </location>
</feature>
<evidence type="ECO:0000256" key="15">
    <source>
        <dbReference type="ARBA" id="ARBA00023235"/>
    </source>
</evidence>
<dbReference type="InterPro" id="IPR005788">
    <property type="entry name" value="PDI_thioredoxin-like_dom"/>
</dbReference>
<evidence type="ECO:0000256" key="7">
    <source>
        <dbReference type="ARBA" id="ARBA00022679"/>
    </source>
</evidence>
<evidence type="ECO:0000313" key="25">
    <source>
        <dbReference type="Proteomes" id="UP001489004"/>
    </source>
</evidence>
<feature type="transmembrane region" description="Helical" evidence="21">
    <location>
        <begin position="231"/>
        <end position="253"/>
    </location>
</feature>
<feature type="compositionally biased region" description="Basic and acidic residues" evidence="20">
    <location>
        <begin position="478"/>
        <end position="493"/>
    </location>
</feature>
<evidence type="ECO:0000256" key="21">
    <source>
        <dbReference type="SAM" id="Phobius"/>
    </source>
</evidence>
<keyword evidence="5" id="KW-0600">Photoreceptor protein</keyword>
<feature type="transmembrane region" description="Helical" evidence="21">
    <location>
        <begin position="1742"/>
        <end position="1762"/>
    </location>
</feature>
<keyword evidence="7" id="KW-0808">Transferase</keyword>
<feature type="compositionally biased region" description="Polar residues" evidence="20">
    <location>
        <begin position="1228"/>
        <end position="1243"/>
    </location>
</feature>
<feature type="transmembrane region" description="Helical" evidence="21">
    <location>
        <begin position="1506"/>
        <end position="1526"/>
    </location>
</feature>
<feature type="region of interest" description="Disordered" evidence="20">
    <location>
        <begin position="478"/>
        <end position="505"/>
    </location>
</feature>
<proteinExistence type="inferred from homology"/>
<keyword evidence="9" id="KW-0677">Repeat</keyword>
<dbReference type="InterPro" id="IPR005792">
    <property type="entry name" value="Prot_disulphide_isomerase"/>
</dbReference>
<keyword evidence="11" id="KW-0418">Kinase</keyword>
<dbReference type="InterPro" id="IPR052994">
    <property type="entry name" value="Tiny_macrocysts_regulators"/>
</dbReference>
<evidence type="ECO:0000256" key="10">
    <source>
        <dbReference type="ARBA" id="ARBA00022741"/>
    </source>
</evidence>
<feature type="compositionally biased region" description="Low complexity" evidence="20">
    <location>
        <begin position="1121"/>
        <end position="1135"/>
    </location>
</feature>
<gene>
    <name evidence="24" type="ORF">WJX72_004477</name>
</gene>
<protein>
    <recommendedName>
        <fullName evidence="4 19">Protein disulfide-isomerase</fullName>
        <ecNumber evidence="4 19">5.3.4.1</ecNumber>
    </recommendedName>
</protein>
<dbReference type="NCBIfam" id="TIGR00229">
    <property type="entry name" value="sensory_box"/>
    <property type="match status" value="1"/>
</dbReference>
<comment type="subcellular location">
    <subcellularLocation>
        <location evidence="2">Endoplasmic reticulum lumen</location>
    </subcellularLocation>
</comment>
<evidence type="ECO:0000256" key="1">
    <source>
        <dbReference type="ARBA" id="ARBA00001182"/>
    </source>
</evidence>
<keyword evidence="21" id="KW-1133">Transmembrane helix</keyword>
<evidence type="ECO:0000256" key="16">
    <source>
        <dbReference type="ARBA" id="ARBA00023284"/>
    </source>
</evidence>
<dbReference type="InterPro" id="IPR057352">
    <property type="entry name" value="TPR_TmcB/C"/>
</dbReference>
<dbReference type="FunFam" id="3.40.30.10:FF:000107">
    <property type="entry name" value="Protein disulfide-isomerase 5-2"/>
    <property type="match status" value="1"/>
</dbReference>
<dbReference type="InterPro" id="IPR013767">
    <property type="entry name" value="PAS_fold"/>
</dbReference>
<evidence type="ECO:0000256" key="8">
    <source>
        <dbReference type="ARBA" id="ARBA00022729"/>
    </source>
</evidence>
<feature type="domain" description="Thioredoxin" evidence="23">
    <location>
        <begin position="1953"/>
        <end position="2081"/>
    </location>
</feature>
<feature type="transmembrane region" description="Helical" evidence="21">
    <location>
        <begin position="12"/>
        <end position="40"/>
    </location>
</feature>
<dbReference type="GO" id="GO:0016301">
    <property type="term" value="F:kinase activity"/>
    <property type="evidence" value="ECO:0007669"/>
    <property type="project" value="UniProtKB-KW"/>
</dbReference>
<dbReference type="FunFam" id="3.30.450.20:FF:000060">
    <property type="entry name" value="Sensor protein FixL"/>
    <property type="match status" value="1"/>
</dbReference>
<feature type="transmembrane region" description="Helical" evidence="21">
    <location>
        <begin position="52"/>
        <end position="76"/>
    </location>
</feature>
<evidence type="ECO:0000256" key="9">
    <source>
        <dbReference type="ARBA" id="ARBA00022737"/>
    </source>
</evidence>
<keyword evidence="13" id="KW-0067">ATP-binding</keyword>
<feature type="domain" description="PAS" evidence="22">
    <location>
        <begin position="515"/>
        <end position="553"/>
    </location>
</feature>
<dbReference type="Pfam" id="PF00085">
    <property type="entry name" value="Thioredoxin"/>
    <property type="match status" value="2"/>
</dbReference>
<dbReference type="CDD" id="cd02995">
    <property type="entry name" value="PDI_a_PDI_a'_C"/>
    <property type="match status" value="1"/>
</dbReference>
<dbReference type="PANTHER" id="PTHR31600">
    <property type="entry name" value="TINY MACROCYSTS PROTEIN B-RELATED"/>
    <property type="match status" value="1"/>
</dbReference>
<dbReference type="Pfam" id="PF13848">
    <property type="entry name" value="Thioredoxin_6"/>
    <property type="match status" value="1"/>
</dbReference>
<feature type="transmembrane region" description="Helical" evidence="21">
    <location>
        <begin position="103"/>
        <end position="126"/>
    </location>
</feature>
<dbReference type="NCBIfam" id="TIGR01130">
    <property type="entry name" value="ER_PDI_fam"/>
    <property type="match status" value="1"/>
</dbReference>